<gene>
    <name evidence="6" type="ORF">GCM10009105_06080</name>
</gene>
<feature type="domain" description="HTH lysR-type" evidence="5">
    <location>
        <begin position="2"/>
        <end position="59"/>
    </location>
</feature>
<comment type="caution">
    <text evidence="6">The sequence shown here is derived from an EMBL/GenBank/DDBJ whole genome shotgun (WGS) entry which is preliminary data.</text>
</comment>
<organism evidence="6 7">
    <name type="scientific">Dokdonella soli</name>
    <dbReference type="NCBI Taxonomy" id="529810"/>
    <lineage>
        <taxon>Bacteria</taxon>
        <taxon>Pseudomonadati</taxon>
        <taxon>Pseudomonadota</taxon>
        <taxon>Gammaproteobacteria</taxon>
        <taxon>Lysobacterales</taxon>
        <taxon>Rhodanobacteraceae</taxon>
        <taxon>Dokdonella</taxon>
    </lineage>
</organism>
<evidence type="ECO:0000313" key="6">
    <source>
        <dbReference type="EMBL" id="GAA0707344.1"/>
    </source>
</evidence>
<comment type="similarity">
    <text evidence="1">Belongs to the LysR transcriptional regulatory family.</text>
</comment>
<evidence type="ECO:0000256" key="2">
    <source>
        <dbReference type="ARBA" id="ARBA00023015"/>
    </source>
</evidence>
<dbReference type="InterPro" id="IPR036390">
    <property type="entry name" value="WH_DNA-bd_sf"/>
</dbReference>
<evidence type="ECO:0000313" key="7">
    <source>
        <dbReference type="Proteomes" id="UP001501523"/>
    </source>
</evidence>
<dbReference type="Pfam" id="PF03466">
    <property type="entry name" value="LysR_substrate"/>
    <property type="match status" value="1"/>
</dbReference>
<keyword evidence="2" id="KW-0805">Transcription regulation</keyword>
<dbReference type="InterPro" id="IPR036388">
    <property type="entry name" value="WH-like_DNA-bd_sf"/>
</dbReference>
<dbReference type="Proteomes" id="UP001501523">
    <property type="component" value="Unassembled WGS sequence"/>
</dbReference>
<accession>A0ABN1ICT0</accession>
<evidence type="ECO:0000256" key="3">
    <source>
        <dbReference type="ARBA" id="ARBA00023125"/>
    </source>
</evidence>
<sequence length="306" mass="33159">MFDLDRLRLLRELAHRGTMTAVADAFGLTSSAVSQQLATLERETRVALLERVGRRVRLTAEGTRLVSHAEAILQAIEAAELDLRAADDSPKGELKIACFSTFAKVHLLPVVVGARERFPHVQVIIHELESADAIEAVRDGRCHLAVSFAYNLVPWPDVIGLASQQLMEEPVLLALPARWRAETGPINLERLTQEDWIVGSRQTDDRLLAERACAAAGFAPRVTHTVDDYDLLLRMVSAGLGVGFIPELGLRFPSAEAVAVRTPGGPPLSRYVHALTRGTLAASPLMRALLSELVGATKCATSAGRA</sequence>
<keyword evidence="3" id="KW-0238">DNA-binding</keyword>
<evidence type="ECO:0000256" key="1">
    <source>
        <dbReference type="ARBA" id="ARBA00009437"/>
    </source>
</evidence>
<evidence type="ECO:0000256" key="4">
    <source>
        <dbReference type="ARBA" id="ARBA00023163"/>
    </source>
</evidence>
<dbReference type="SUPFAM" id="SSF53850">
    <property type="entry name" value="Periplasmic binding protein-like II"/>
    <property type="match status" value="1"/>
</dbReference>
<name>A0ABN1ICT0_9GAMM</name>
<dbReference type="PANTHER" id="PTHR30346:SF29">
    <property type="entry name" value="LYSR SUBSTRATE-BINDING"/>
    <property type="match status" value="1"/>
</dbReference>
<dbReference type="SUPFAM" id="SSF46785">
    <property type="entry name" value="Winged helix' DNA-binding domain"/>
    <property type="match status" value="1"/>
</dbReference>
<dbReference type="Gene3D" id="1.10.10.10">
    <property type="entry name" value="Winged helix-like DNA-binding domain superfamily/Winged helix DNA-binding domain"/>
    <property type="match status" value="1"/>
</dbReference>
<dbReference type="InterPro" id="IPR005119">
    <property type="entry name" value="LysR_subst-bd"/>
</dbReference>
<dbReference type="EMBL" id="BAAAEU010000002">
    <property type="protein sequence ID" value="GAA0707344.1"/>
    <property type="molecule type" value="Genomic_DNA"/>
</dbReference>
<keyword evidence="7" id="KW-1185">Reference proteome</keyword>
<dbReference type="Gene3D" id="3.40.190.10">
    <property type="entry name" value="Periplasmic binding protein-like II"/>
    <property type="match status" value="2"/>
</dbReference>
<reference evidence="6 7" key="1">
    <citation type="journal article" date="2019" name="Int. J. Syst. Evol. Microbiol.">
        <title>The Global Catalogue of Microorganisms (GCM) 10K type strain sequencing project: providing services to taxonomists for standard genome sequencing and annotation.</title>
        <authorList>
            <consortium name="The Broad Institute Genomics Platform"/>
            <consortium name="The Broad Institute Genome Sequencing Center for Infectious Disease"/>
            <person name="Wu L."/>
            <person name="Ma J."/>
        </authorList>
    </citation>
    <scope>NUCLEOTIDE SEQUENCE [LARGE SCALE GENOMIC DNA]</scope>
    <source>
        <strain evidence="6 7">JCM 15421</strain>
    </source>
</reference>
<proteinExistence type="inferred from homology"/>
<dbReference type="PROSITE" id="PS50931">
    <property type="entry name" value="HTH_LYSR"/>
    <property type="match status" value="1"/>
</dbReference>
<dbReference type="InterPro" id="IPR000847">
    <property type="entry name" value="LysR_HTH_N"/>
</dbReference>
<keyword evidence="4" id="KW-0804">Transcription</keyword>
<dbReference type="RefSeq" id="WP_343787018.1">
    <property type="nucleotide sequence ID" value="NZ_BAAAEU010000002.1"/>
</dbReference>
<dbReference type="PANTHER" id="PTHR30346">
    <property type="entry name" value="TRANSCRIPTIONAL DUAL REGULATOR HCAR-RELATED"/>
    <property type="match status" value="1"/>
</dbReference>
<evidence type="ECO:0000259" key="5">
    <source>
        <dbReference type="PROSITE" id="PS50931"/>
    </source>
</evidence>
<dbReference type="Pfam" id="PF00126">
    <property type="entry name" value="HTH_1"/>
    <property type="match status" value="1"/>
</dbReference>
<protein>
    <submittedName>
        <fullName evidence="6">LysR family transcriptional regulator</fullName>
    </submittedName>
</protein>